<dbReference type="GeneID" id="63830168"/>
<feature type="compositionally biased region" description="Basic and acidic residues" evidence="1">
    <location>
        <begin position="1011"/>
        <end position="1021"/>
    </location>
</feature>
<feature type="region of interest" description="Disordered" evidence="1">
    <location>
        <begin position="754"/>
        <end position="838"/>
    </location>
</feature>
<dbReference type="AlphaFoldDB" id="A0A165CC77"/>
<reference evidence="2 3" key="1">
    <citation type="journal article" date="2016" name="Mol. Biol. Evol.">
        <title>Comparative Genomics of Early-Diverging Mushroom-Forming Fungi Provides Insights into the Origins of Lignocellulose Decay Capabilities.</title>
        <authorList>
            <person name="Nagy L.G."/>
            <person name="Riley R."/>
            <person name="Tritt A."/>
            <person name="Adam C."/>
            <person name="Daum C."/>
            <person name="Floudas D."/>
            <person name="Sun H."/>
            <person name="Yadav J.S."/>
            <person name="Pangilinan J."/>
            <person name="Larsson K.H."/>
            <person name="Matsuura K."/>
            <person name="Barry K."/>
            <person name="Labutti K."/>
            <person name="Kuo R."/>
            <person name="Ohm R.A."/>
            <person name="Bhattacharya S.S."/>
            <person name="Shirouzu T."/>
            <person name="Yoshinaga Y."/>
            <person name="Martin F.M."/>
            <person name="Grigoriev I.V."/>
            <person name="Hibbett D.S."/>
        </authorList>
    </citation>
    <scope>NUCLEOTIDE SEQUENCE [LARGE SCALE GENOMIC DNA]</scope>
    <source>
        <strain evidence="2 3">93-53</strain>
    </source>
</reference>
<feature type="compositionally biased region" description="Polar residues" evidence="1">
    <location>
        <begin position="571"/>
        <end position="583"/>
    </location>
</feature>
<protein>
    <recommendedName>
        <fullName evidence="4">Arrestin-like N-terminal domain-containing protein</fullName>
    </recommendedName>
</protein>
<feature type="compositionally biased region" description="Polar residues" evidence="1">
    <location>
        <begin position="552"/>
        <end position="564"/>
    </location>
</feature>
<keyword evidence="3" id="KW-1185">Reference proteome</keyword>
<name>A0A165CC77_9APHY</name>
<feature type="compositionally biased region" description="Low complexity" evidence="1">
    <location>
        <begin position="451"/>
        <end position="462"/>
    </location>
</feature>
<organism evidence="2 3">
    <name type="scientific">Laetiporus sulphureus 93-53</name>
    <dbReference type="NCBI Taxonomy" id="1314785"/>
    <lineage>
        <taxon>Eukaryota</taxon>
        <taxon>Fungi</taxon>
        <taxon>Dikarya</taxon>
        <taxon>Basidiomycota</taxon>
        <taxon>Agaricomycotina</taxon>
        <taxon>Agaricomycetes</taxon>
        <taxon>Polyporales</taxon>
        <taxon>Laetiporus</taxon>
    </lineage>
</organism>
<feature type="compositionally biased region" description="Low complexity" evidence="1">
    <location>
        <begin position="1073"/>
        <end position="1083"/>
    </location>
</feature>
<feature type="compositionally biased region" description="Polar residues" evidence="1">
    <location>
        <begin position="1038"/>
        <end position="1055"/>
    </location>
</feature>
<dbReference type="Proteomes" id="UP000076871">
    <property type="component" value="Unassembled WGS sequence"/>
</dbReference>
<dbReference type="RefSeq" id="XP_040760289.1">
    <property type="nucleotide sequence ID" value="XM_040913140.1"/>
</dbReference>
<accession>A0A165CC77</accession>
<feature type="region of interest" description="Disordered" evidence="1">
    <location>
        <begin position="444"/>
        <end position="467"/>
    </location>
</feature>
<dbReference type="InterPro" id="IPR014752">
    <property type="entry name" value="Arrestin-like_C"/>
</dbReference>
<evidence type="ECO:0000256" key="1">
    <source>
        <dbReference type="SAM" id="MobiDB-lite"/>
    </source>
</evidence>
<proteinExistence type="predicted"/>
<feature type="region of interest" description="Disordered" evidence="1">
    <location>
        <begin position="938"/>
        <end position="978"/>
    </location>
</feature>
<feature type="region of interest" description="Disordered" evidence="1">
    <location>
        <begin position="850"/>
        <end position="875"/>
    </location>
</feature>
<feature type="compositionally biased region" description="Pro residues" evidence="1">
    <location>
        <begin position="855"/>
        <end position="868"/>
    </location>
</feature>
<dbReference type="OrthoDB" id="298939at2759"/>
<feature type="region of interest" description="Disordered" evidence="1">
    <location>
        <begin position="531"/>
        <end position="602"/>
    </location>
</feature>
<evidence type="ECO:0000313" key="3">
    <source>
        <dbReference type="Proteomes" id="UP000076871"/>
    </source>
</evidence>
<dbReference type="InParanoid" id="A0A165CC77"/>
<evidence type="ECO:0000313" key="2">
    <source>
        <dbReference type="EMBL" id="KZT02549.1"/>
    </source>
</evidence>
<evidence type="ECO:0008006" key="4">
    <source>
        <dbReference type="Google" id="ProtNLM"/>
    </source>
</evidence>
<feature type="region of interest" description="Disordered" evidence="1">
    <location>
        <begin position="1003"/>
        <end position="1110"/>
    </location>
</feature>
<dbReference type="Gene3D" id="2.60.40.640">
    <property type="match status" value="1"/>
</dbReference>
<gene>
    <name evidence="2" type="ORF">LAESUDRAFT_762682</name>
</gene>
<dbReference type="EMBL" id="KV427651">
    <property type="protein sequence ID" value="KZT02549.1"/>
    <property type="molecule type" value="Genomic_DNA"/>
</dbReference>
<dbReference type="STRING" id="1314785.A0A165CC77"/>
<sequence length="1192" mass="128060">MVAQSRLEPMNASPHHAKVRVSLKLANSLFVAGGNITGKIELECKADKGMGIGVIMVELFAVEELTARDHSGTSTFLHVKRFFQGPGLPPSNAVHPPTVVGDSALPAHYYPARRGTTTFLFKLPLPESSPSAINFASGLAQVRYEIRATVGVAWRGENKLVFDKKAVDVVETLQTNASRTDPEAVVVSENGKIWVHGRLAGGVMVAGQPACIELQVKNHSTKKNTGLSLSLARELVIPMRSDPQKRPLQISDTLTTVSFNGPEYIIHPGAEGVALLVFDLPEHARSVHGRSREGDEEGSRHVDPLFEVRCLVNVKLSMGIISKDILLSIPAPILHPTAASSLPLQEQPKPAVHAMPIYDHMSPMPYASYAPSSPRVGRPLSPYPYSPPISPPPDPYTGYDQAWPPPLIPASPLYHAFSPPPMSPPLPYQYYYYNPMPHSLVTPYAPPPRPSSTEPVPSQPFHGLPPPLPPVPLQQPLSLLHGSSSYVAQREEGKGERASRISLHLRMSSRHRSVSPPAHRYSIPAASEPEPHALQHLTPPSAAIPIPGALTSPYTKGSPVSSAGTRHLSPSMPTSPVRSQGSVRSPRPILSPKHSFSDDPSMHGTQVEQLERIAAEVDDENADMSSGALHLELGKRDQALPRVPDPSQKPKLLSARAAVDTIFSSDGLDETPPTPTLAAVTSLKVTRATAHGGPSGLDALEAKLLAEVGTRKVERSNGHADVRSVMPIAIPRPADADPALESAISSLTLPGLDAEARTPRIGPPDEIDHLKIGQEEEDDDYALTERRRWKGSDPGSHETRKDGSSIGTKKSKDKERPGRKKSFETASTGKGKEIRQLKITAQGRVAAWLGSIEPDVPPPSSTPPPVSPSPDIGDQKDVFRVNAKDRVAAWLGNLRTEVPQPSDLTPPAGPRAPIYKYIDDVTRGTEDDKPILSVQDASQEKLDETVEPNVSAAPNPRSSGFMPIGTLRSENSQVRGDSKRLTAAQIDRHHRKVMKAPVISPRLTVYPPRPVDPEVRYDIRSARGGRGGKVTKVASLWASASQQNEKGTSSPQSPAAKNVLPKVKRPANGDATPRNPRSPRSPNKANAASTPGGRKTPVKDAKRAMMMKSSSVPAAVSSSLAVPMLSSMASLARPVSPPNDRVKANISLAAVSEQTVPVIAAAKRPVSPKGELAFGQARLRELIKRYQGQAPT</sequence>